<protein>
    <submittedName>
        <fullName evidence="2">Uncharacterized protein</fullName>
    </submittedName>
</protein>
<keyword evidence="3" id="KW-1185">Reference proteome</keyword>
<feature type="region of interest" description="Disordered" evidence="1">
    <location>
        <begin position="10"/>
        <end position="120"/>
    </location>
</feature>
<organism evidence="2 3">
    <name type="scientific">Paraphaeosphaeria minitans</name>
    <dbReference type="NCBI Taxonomy" id="565426"/>
    <lineage>
        <taxon>Eukaryota</taxon>
        <taxon>Fungi</taxon>
        <taxon>Dikarya</taxon>
        <taxon>Ascomycota</taxon>
        <taxon>Pezizomycotina</taxon>
        <taxon>Dothideomycetes</taxon>
        <taxon>Pleosporomycetidae</taxon>
        <taxon>Pleosporales</taxon>
        <taxon>Massarineae</taxon>
        <taxon>Didymosphaeriaceae</taxon>
        <taxon>Paraphaeosphaeria</taxon>
    </lineage>
</organism>
<feature type="compositionally biased region" description="Low complexity" evidence="1">
    <location>
        <begin position="402"/>
        <end position="413"/>
    </location>
</feature>
<dbReference type="AlphaFoldDB" id="A0A9P6GU62"/>
<dbReference type="OrthoDB" id="3795553at2759"/>
<gene>
    <name evidence="2" type="ORF">PMIN01_02919</name>
</gene>
<evidence type="ECO:0000313" key="3">
    <source>
        <dbReference type="Proteomes" id="UP000756921"/>
    </source>
</evidence>
<sequence>MTLHRLAVRTKKSLSGLYSFQTESTQVSSSPGTSATKQTTPPKAASTAVEEFGLLRSDGDASPGRDSPSRRHRLLGSLRSMKSLQTLRSKQNSSKKSEDEPPARTEAPQTPVKETPSVSLNFEASPANVPMFGPMTRTNSCSSSLRVHHSSPITVPLPSHETTPISSGTPSGLGTFPTGTVPDTPAPLQIVSVQEAIISNAGKGSPFPAFPDDDLEIEPLPTPMPGTNLPLEEMAAPGIMITSPSAPSMQGHDALGYFDSLLVPDENDYERTKTLDTESGFPTFDEIGNSAVEDRIPDLVDAIVPAHATIPEVEPASFDQSFPVEPLVDSLASSASKSPCGSNDYGDGVAYIVYDGASGAEQERKRCPGHWGRLTSQCSDHPRYDGKGYGRREATSSSHYWTDSTEPTSTDSTEFTQYTSHEETAAEDKLRAAIEELDAATLAARPQWPGDDKKALQDMIRAYAHLGEGRDDVRRGVLLAEGAECIRQEIKDEVETSIRVMNRSLGG</sequence>
<comment type="caution">
    <text evidence="2">The sequence shown here is derived from an EMBL/GenBank/DDBJ whole genome shotgun (WGS) entry which is preliminary data.</text>
</comment>
<proteinExistence type="predicted"/>
<feature type="compositionally biased region" description="Polar residues" evidence="1">
    <location>
        <begin position="16"/>
        <end position="41"/>
    </location>
</feature>
<reference evidence="2" key="1">
    <citation type="journal article" date="2020" name="Mol. Plant Microbe Interact.">
        <title>Genome Sequence of the Biocontrol Agent Coniothyrium minitans strain Conio (IMI 134523).</title>
        <authorList>
            <person name="Patel D."/>
            <person name="Shittu T.A."/>
            <person name="Baroncelli R."/>
            <person name="Muthumeenakshi S."/>
            <person name="Osborne T.H."/>
            <person name="Janganan T.K."/>
            <person name="Sreenivasaprasad S."/>
        </authorList>
    </citation>
    <scope>NUCLEOTIDE SEQUENCE</scope>
    <source>
        <strain evidence="2">Conio</strain>
    </source>
</reference>
<feature type="compositionally biased region" description="Polar residues" evidence="1">
    <location>
        <begin position="82"/>
        <end position="94"/>
    </location>
</feature>
<feature type="region of interest" description="Disordered" evidence="1">
    <location>
        <begin position="388"/>
        <end position="413"/>
    </location>
</feature>
<name>A0A9P6GU62_9PLEO</name>
<evidence type="ECO:0000313" key="2">
    <source>
        <dbReference type="EMBL" id="KAF9740284.1"/>
    </source>
</evidence>
<dbReference type="EMBL" id="WJXW01000002">
    <property type="protein sequence ID" value="KAF9740284.1"/>
    <property type="molecule type" value="Genomic_DNA"/>
</dbReference>
<accession>A0A9P6GU62</accession>
<evidence type="ECO:0000256" key="1">
    <source>
        <dbReference type="SAM" id="MobiDB-lite"/>
    </source>
</evidence>
<dbReference type="Proteomes" id="UP000756921">
    <property type="component" value="Unassembled WGS sequence"/>
</dbReference>